<dbReference type="RefSeq" id="WP_091649451.1">
    <property type="nucleotide sequence ID" value="NZ_FNHQ01000010.1"/>
</dbReference>
<dbReference type="PROSITE" id="PS51000">
    <property type="entry name" value="HTH_DEOR_2"/>
    <property type="match status" value="1"/>
</dbReference>
<feature type="domain" description="HTH deoR-type" evidence="4">
    <location>
        <begin position="3"/>
        <end position="58"/>
    </location>
</feature>
<dbReference type="InterPro" id="IPR036388">
    <property type="entry name" value="WH-like_DNA-bd_sf"/>
</dbReference>
<dbReference type="InterPro" id="IPR037171">
    <property type="entry name" value="NagB/RpiA_transferase-like"/>
</dbReference>
<dbReference type="PANTHER" id="PTHR30363:SF46">
    <property type="entry name" value="LYSR FAMILY TRANSCRIPTIONAL REGULATOR"/>
    <property type="match status" value="1"/>
</dbReference>
<dbReference type="Pfam" id="PF08220">
    <property type="entry name" value="HTH_DeoR"/>
    <property type="match status" value="1"/>
</dbReference>
<gene>
    <name evidence="5" type="ORF">SAMN05660299_01251</name>
</gene>
<dbReference type="InterPro" id="IPR018356">
    <property type="entry name" value="Tscrpt_reg_HTH_DeoR_CS"/>
</dbReference>
<evidence type="ECO:0000313" key="5">
    <source>
        <dbReference type="EMBL" id="SDM63169.1"/>
    </source>
</evidence>
<dbReference type="PRINTS" id="PR00037">
    <property type="entry name" value="HTHLACR"/>
</dbReference>
<dbReference type="Gene3D" id="3.40.50.1360">
    <property type="match status" value="1"/>
</dbReference>
<evidence type="ECO:0000259" key="4">
    <source>
        <dbReference type="PROSITE" id="PS51000"/>
    </source>
</evidence>
<sequence length="255" mass="28472">MLPAERRQYILDKLYKNKAVEVNDLAKELEVTPMTIRRDLQLLEDSGLVEKSHGGAILTESVVKEATYRNRKLVHITEKRRIAKAALSLIEPSMSIYMDAGTTNYELAALIAEQYWSDLTIVTNDLAIAQLLSAVSGVRVLMAGGTIDAESAATCGVFATSMVKSMHFDICILGTQAITPDWRIMSANVEKIGVKRASIAASDKVVLLADHSKFNKHKLYYLFDLWEADILVTDYRASEAEKNVFTEHDVEYIQI</sequence>
<dbReference type="PROSITE" id="PS00894">
    <property type="entry name" value="HTH_DEOR_1"/>
    <property type="match status" value="1"/>
</dbReference>
<keyword evidence="1" id="KW-0805">Transcription regulation</keyword>
<dbReference type="InterPro" id="IPR001034">
    <property type="entry name" value="DeoR_HTH"/>
</dbReference>
<dbReference type="SMART" id="SM01134">
    <property type="entry name" value="DeoRC"/>
    <property type="match status" value="1"/>
</dbReference>
<dbReference type="InterPro" id="IPR036390">
    <property type="entry name" value="WH_DNA-bd_sf"/>
</dbReference>
<evidence type="ECO:0000313" key="6">
    <source>
        <dbReference type="Proteomes" id="UP000199309"/>
    </source>
</evidence>
<keyword evidence="6" id="KW-1185">Reference proteome</keyword>
<dbReference type="AlphaFoldDB" id="A0A1G9UTI0"/>
<accession>A0A1G9UTI0</accession>
<reference evidence="5 6" key="1">
    <citation type="submission" date="2016-10" db="EMBL/GenBank/DDBJ databases">
        <authorList>
            <person name="de Groot N.N."/>
        </authorList>
    </citation>
    <scope>NUCLEOTIDE SEQUENCE [LARGE SCALE GENOMIC DNA]</scope>
    <source>
        <strain evidence="5 6">DSM 16981</strain>
    </source>
</reference>
<keyword evidence="3" id="KW-0804">Transcription</keyword>
<evidence type="ECO:0000256" key="1">
    <source>
        <dbReference type="ARBA" id="ARBA00023015"/>
    </source>
</evidence>
<dbReference type="Gene3D" id="1.10.10.10">
    <property type="entry name" value="Winged helix-like DNA-binding domain superfamily/Winged helix DNA-binding domain"/>
    <property type="match status" value="1"/>
</dbReference>
<proteinExistence type="predicted"/>
<dbReference type="PANTHER" id="PTHR30363">
    <property type="entry name" value="HTH-TYPE TRANSCRIPTIONAL REGULATOR SRLR-RELATED"/>
    <property type="match status" value="1"/>
</dbReference>
<dbReference type="SUPFAM" id="SSF46785">
    <property type="entry name" value="Winged helix' DNA-binding domain"/>
    <property type="match status" value="1"/>
</dbReference>
<keyword evidence="2" id="KW-0238">DNA-binding</keyword>
<name>A0A1G9UTI0_9FIRM</name>
<dbReference type="SMART" id="SM00420">
    <property type="entry name" value="HTH_DEOR"/>
    <property type="match status" value="1"/>
</dbReference>
<protein>
    <submittedName>
        <fullName evidence="5">Transcriptional regulator, DeoR family</fullName>
    </submittedName>
</protein>
<dbReference type="OrthoDB" id="9797223at2"/>
<dbReference type="Pfam" id="PF00455">
    <property type="entry name" value="DeoRC"/>
    <property type="match status" value="1"/>
</dbReference>
<dbReference type="STRING" id="349095.SAMN05660299_01251"/>
<dbReference type="SUPFAM" id="SSF100950">
    <property type="entry name" value="NagB/RpiA/CoA transferase-like"/>
    <property type="match status" value="1"/>
</dbReference>
<dbReference type="GO" id="GO:0003700">
    <property type="term" value="F:DNA-binding transcription factor activity"/>
    <property type="evidence" value="ECO:0007669"/>
    <property type="project" value="InterPro"/>
</dbReference>
<organism evidence="5 6">
    <name type="scientific">Megasphaera paucivorans</name>
    <dbReference type="NCBI Taxonomy" id="349095"/>
    <lineage>
        <taxon>Bacteria</taxon>
        <taxon>Bacillati</taxon>
        <taxon>Bacillota</taxon>
        <taxon>Negativicutes</taxon>
        <taxon>Veillonellales</taxon>
        <taxon>Veillonellaceae</taxon>
        <taxon>Megasphaera</taxon>
    </lineage>
</organism>
<dbReference type="InterPro" id="IPR014036">
    <property type="entry name" value="DeoR-like_C"/>
</dbReference>
<dbReference type="InterPro" id="IPR050313">
    <property type="entry name" value="Carb_Metab_HTH_regulators"/>
</dbReference>
<dbReference type="GO" id="GO:0003677">
    <property type="term" value="F:DNA binding"/>
    <property type="evidence" value="ECO:0007669"/>
    <property type="project" value="UniProtKB-KW"/>
</dbReference>
<evidence type="ECO:0000256" key="2">
    <source>
        <dbReference type="ARBA" id="ARBA00023125"/>
    </source>
</evidence>
<evidence type="ECO:0000256" key="3">
    <source>
        <dbReference type="ARBA" id="ARBA00023163"/>
    </source>
</evidence>
<dbReference type="Proteomes" id="UP000199309">
    <property type="component" value="Unassembled WGS sequence"/>
</dbReference>
<dbReference type="EMBL" id="FNHQ01000010">
    <property type="protein sequence ID" value="SDM63169.1"/>
    <property type="molecule type" value="Genomic_DNA"/>
</dbReference>